<keyword evidence="8" id="KW-1185">Reference proteome</keyword>
<evidence type="ECO:0000313" key="8">
    <source>
        <dbReference type="Proteomes" id="UP001497457"/>
    </source>
</evidence>
<dbReference type="SUPFAM" id="SSF57667">
    <property type="entry name" value="beta-beta-alpha zinc fingers"/>
    <property type="match status" value="3"/>
</dbReference>
<dbReference type="PROSITE" id="PS50171">
    <property type="entry name" value="ZF_MATRIN"/>
    <property type="match status" value="1"/>
</dbReference>
<accession>A0ABC9FSN2</accession>
<keyword evidence="4" id="KW-0862">Zinc</keyword>
<organism evidence="7 8">
    <name type="scientific">Urochloa decumbens</name>
    <dbReference type="NCBI Taxonomy" id="240449"/>
    <lineage>
        <taxon>Eukaryota</taxon>
        <taxon>Viridiplantae</taxon>
        <taxon>Streptophyta</taxon>
        <taxon>Embryophyta</taxon>
        <taxon>Tracheophyta</taxon>
        <taxon>Spermatophyta</taxon>
        <taxon>Magnoliopsida</taxon>
        <taxon>Liliopsida</taxon>
        <taxon>Poales</taxon>
        <taxon>Poaceae</taxon>
        <taxon>PACMAD clade</taxon>
        <taxon>Panicoideae</taxon>
        <taxon>Panicodae</taxon>
        <taxon>Paniceae</taxon>
        <taxon>Melinidinae</taxon>
        <taxon>Urochloa</taxon>
    </lineage>
</organism>
<reference evidence="7" key="1">
    <citation type="submission" date="2024-10" db="EMBL/GenBank/DDBJ databases">
        <authorList>
            <person name="Ryan C."/>
        </authorList>
    </citation>
    <scope>NUCLEOTIDE SEQUENCE [LARGE SCALE GENOMIC DNA]</scope>
</reference>
<dbReference type="GO" id="GO:0008270">
    <property type="term" value="F:zinc ion binding"/>
    <property type="evidence" value="ECO:0007669"/>
    <property type="project" value="UniProtKB-KW"/>
</dbReference>
<dbReference type="PANTHER" id="PTHR47487:SF9">
    <property type="entry name" value="OS09G0421700 PROTEIN"/>
    <property type="match status" value="1"/>
</dbReference>
<evidence type="ECO:0000256" key="4">
    <source>
        <dbReference type="ARBA" id="ARBA00022833"/>
    </source>
</evidence>
<evidence type="ECO:0000256" key="3">
    <source>
        <dbReference type="ARBA" id="ARBA00022771"/>
    </source>
</evidence>
<evidence type="ECO:0000259" key="6">
    <source>
        <dbReference type="PROSITE" id="PS50171"/>
    </source>
</evidence>
<dbReference type="SMART" id="SM00355">
    <property type="entry name" value="ZnF_C2H2"/>
    <property type="match status" value="4"/>
</dbReference>
<dbReference type="AlphaFoldDB" id="A0ABC9FSN2"/>
<dbReference type="EMBL" id="OZ075117">
    <property type="protein sequence ID" value="CAL5081493.1"/>
    <property type="molecule type" value="Genomic_DNA"/>
</dbReference>
<dbReference type="GO" id="GO:0005634">
    <property type="term" value="C:nucleus"/>
    <property type="evidence" value="ECO:0007669"/>
    <property type="project" value="UniProtKB-SubCell"/>
</dbReference>
<dbReference type="InterPro" id="IPR003604">
    <property type="entry name" value="Matrin/U1-like-C_Znf_C2H2"/>
</dbReference>
<evidence type="ECO:0000256" key="2">
    <source>
        <dbReference type="ARBA" id="ARBA00022723"/>
    </source>
</evidence>
<protein>
    <recommendedName>
        <fullName evidence="6">Matrin-type domain-containing protein</fullName>
    </recommendedName>
</protein>
<dbReference type="PANTHER" id="PTHR47487">
    <property type="entry name" value="OS06G0651300 PROTEIN-RELATED"/>
    <property type="match status" value="1"/>
</dbReference>
<evidence type="ECO:0000256" key="5">
    <source>
        <dbReference type="ARBA" id="ARBA00023242"/>
    </source>
</evidence>
<dbReference type="SMART" id="SM00451">
    <property type="entry name" value="ZnF_U1"/>
    <property type="match status" value="4"/>
</dbReference>
<dbReference type="InterPro" id="IPR013087">
    <property type="entry name" value="Znf_C2H2_type"/>
</dbReference>
<proteinExistence type="predicted"/>
<dbReference type="InterPro" id="IPR036236">
    <property type="entry name" value="Znf_C2H2_sf"/>
</dbReference>
<feature type="domain" description="Matrin-type" evidence="6">
    <location>
        <begin position="438"/>
        <end position="468"/>
    </location>
</feature>
<dbReference type="Proteomes" id="UP001497457">
    <property type="component" value="Chromosome 7b"/>
</dbReference>
<keyword evidence="5" id="KW-0539">Nucleus</keyword>
<sequence>MEFACRGRSDEGVDDGHRFLHFNPPPPHVDPMLVIRDALLSQLQKDRLRQEIILAELARIERAVVLRNNARHGTATDDVEWAEKVPFTFTFREESTPHCRWSVSRECYANVDEIHDLKKKDGRNGSVELNSGNAAMEYHVCECLRPCCNGEVGQENAKLEEERLQESTENIQPKKTSPSVNWELTEITIPVKKPHRELTCGICQVQANDERSLQEHCAGRKHRSKLATMEKMNKVIIQKAQLTEECSSYTEQKTSSIRWSCSTWQVNGTSESDLKEHLNGRTHQQNIEGKHVDSKGVAENIGLQEVKRHKINTPQHAEKPPPIWSCSISQANCARKSDLRGHLLAKIQALLDEINSMPWKSKSQEAMMPPTVMPQHAEQASGSNCSIFQAGSEYQSELENQIGSMIDQLNGQALHGEPDKMENFLPQPAKNQQPPSRWYCSICQAKCYSESQFIEHCRGRKHQKKIEALQGEDENVKSIDLMLGDKVPSNGSGSNSSALEKVEEQTTLYSCEAGNLQCNSEGMLADHCTEEHMEKQNMLNFCEVCNLQCNTEKIIAHHCSGNKHQKRFDAHRQNAVAAYVMSVNREVVR</sequence>
<evidence type="ECO:0000256" key="1">
    <source>
        <dbReference type="ARBA" id="ARBA00004123"/>
    </source>
</evidence>
<keyword evidence="2" id="KW-0479">Metal-binding</keyword>
<keyword evidence="3" id="KW-0863">Zinc-finger</keyword>
<gene>
    <name evidence="7" type="ORF">URODEC1_LOCUS108672</name>
</gene>
<comment type="subcellular location">
    <subcellularLocation>
        <location evidence="1">Nucleus</location>
    </subcellularLocation>
</comment>
<name>A0ABC9FSN2_9POAL</name>
<dbReference type="Gene3D" id="3.30.160.60">
    <property type="entry name" value="Classic Zinc Finger"/>
    <property type="match status" value="3"/>
</dbReference>
<evidence type="ECO:0000313" key="7">
    <source>
        <dbReference type="EMBL" id="CAL5081493.1"/>
    </source>
</evidence>
<dbReference type="Pfam" id="PF12874">
    <property type="entry name" value="zf-met"/>
    <property type="match status" value="3"/>
</dbReference>
<dbReference type="InterPro" id="IPR000690">
    <property type="entry name" value="Matrin/U1-C_Znf_C2H2"/>
</dbReference>